<feature type="transmembrane region" description="Helical" evidence="1">
    <location>
        <begin position="260"/>
        <end position="278"/>
    </location>
</feature>
<evidence type="ECO:0000313" key="3">
    <source>
        <dbReference type="Proteomes" id="UP001642540"/>
    </source>
</evidence>
<feature type="transmembrane region" description="Helical" evidence="1">
    <location>
        <begin position="154"/>
        <end position="172"/>
    </location>
</feature>
<keyword evidence="1" id="KW-1133">Transmembrane helix</keyword>
<feature type="transmembrane region" description="Helical" evidence="1">
    <location>
        <begin position="184"/>
        <end position="202"/>
    </location>
</feature>
<name>A0ABP1QKN8_9HEXA</name>
<feature type="transmembrane region" description="Helical" evidence="1">
    <location>
        <begin position="20"/>
        <end position="43"/>
    </location>
</feature>
<feature type="transmembrane region" description="Helical" evidence="1">
    <location>
        <begin position="93"/>
        <end position="117"/>
    </location>
</feature>
<protein>
    <submittedName>
        <fullName evidence="2">Uncharacterized protein</fullName>
    </submittedName>
</protein>
<proteinExistence type="predicted"/>
<organism evidence="2 3">
    <name type="scientific">Orchesella dallaii</name>
    <dbReference type="NCBI Taxonomy" id="48710"/>
    <lineage>
        <taxon>Eukaryota</taxon>
        <taxon>Metazoa</taxon>
        <taxon>Ecdysozoa</taxon>
        <taxon>Arthropoda</taxon>
        <taxon>Hexapoda</taxon>
        <taxon>Collembola</taxon>
        <taxon>Entomobryomorpha</taxon>
        <taxon>Entomobryoidea</taxon>
        <taxon>Orchesellidae</taxon>
        <taxon>Orchesellinae</taxon>
        <taxon>Orchesella</taxon>
    </lineage>
</organism>
<dbReference type="EMBL" id="CAXLJM020000038">
    <property type="protein sequence ID" value="CAL8106594.1"/>
    <property type="molecule type" value="Genomic_DNA"/>
</dbReference>
<dbReference type="PANTHER" id="PTHR39074">
    <property type="entry name" value="AGAP007547-PA"/>
    <property type="match status" value="1"/>
</dbReference>
<keyword evidence="3" id="KW-1185">Reference proteome</keyword>
<reference evidence="2 3" key="1">
    <citation type="submission" date="2024-08" db="EMBL/GenBank/DDBJ databases">
        <authorList>
            <person name="Cucini C."/>
            <person name="Frati F."/>
        </authorList>
    </citation>
    <scope>NUCLEOTIDE SEQUENCE [LARGE SCALE GENOMIC DNA]</scope>
</reference>
<feature type="transmembrane region" description="Helical" evidence="1">
    <location>
        <begin position="124"/>
        <end position="142"/>
    </location>
</feature>
<evidence type="ECO:0000313" key="2">
    <source>
        <dbReference type="EMBL" id="CAL8106594.1"/>
    </source>
</evidence>
<keyword evidence="1" id="KW-0472">Membrane</keyword>
<evidence type="ECO:0000256" key="1">
    <source>
        <dbReference type="SAM" id="Phobius"/>
    </source>
</evidence>
<sequence>MQTQTPVPVFRNNSFGVMDWRVVVAISLAFWVPIIFPAGHMFVFNKVWPKDAVNAKQCTCSCWDTVYKGPYEFGTDSKFKHVYFNVDRTTLKMWIITVIGVLFLYETFKYVFLIVLYKRLRWTMGVLFLISLHSHYYSWWAYWNFWNDNFYSMWYHQILFSLTELISSALVLSYMDTKRQVEPVPMLIISTIAIFHAFWSGLDQFVLNILKRRGRLHQVLRDLALMTTDLFHVILSFHELGELATYKGVSLLAILMQRSSLYAVLLVFTCMYLLVRLLP</sequence>
<keyword evidence="1" id="KW-0812">Transmembrane</keyword>
<dbReference type="Proteomes" id="UP001642540">
    <property type="component" value="Unassembled WGS sequence"/>
</dbReference>
<accession>A0ABP1QKN8</accession>
<gene>
    <name evidence="2" type="ORF">ODALV1_LOCUS12405</name>
</gene>
<comment type="caution">
    <text evidence="2">The sequence shown here is derived from an EMBL/GenBank/DDBJ whole genome shotgun (WGS) entry which is preliminary data.</text>
</comment>
<dbReference type="PANTHER" id="PTHR39074:SF1">
    <property type="entry name" value="AGAP007547-PA"/>
    <property type="match status" value="1"/>
</dbReference>